<evidence type="ECO:0000313" key="3">
    <source>
        <dbReference type="Proteomes" id="UP000000286"/>
    </source>
</evidence>
<keyword evidence="1" id="KW-0472">Membrane</keyword>
<dbReference type="EMBL" id="FN393075">
    <property type="protein sequence ID" value="CBK33755.1"/>
    <property type="molecule type" value="Genomic_DNA"/>
</dbReference>
<organism evidence="2 3">
    <name type="scientific">Saccharomyces cerevisiae (strain Lalvin EC1118 / Prise de mousse)</name>
    <name type="common">Baker's yeast</name>
    <dbReference type="NCBI Taxonomy" id="643680"/>
    <lineage>
        <taxon>Eukaryota</taxon>
        <taxon>Fungi</taxon>
        <taxon>Dikarya</taxon>
        <taxon>Ascomycota</taxon>
        <taxon>Saccharomycotina</taxon>
        <taxon>Saccharomycetes</taxon>
        <taxon>Saccharomycetales</taxon>
        <taxon>Saccharomycetaceae</taxon>
        <taxon>Saccharomyces</taxon>
    </lineage>
</organism>
<reference evidence="2 3" key="1">
    <citation type="journal article" date="2009" name="Proc. Natl. Acad. Sci. U.S.A.">
        <title>Eukaryote-to-eukaryote gene transfer events revealed by the genome sequence of the wine yeast Saccharomyces cerevisiae EC1118.</title>
        <authorList>
            <person name="Novo M."/>
            <person name="Bigey F."/>
            <person name="Beyne E."/>
            <person name="Galeote V."/>
            <person name="Gavory F."/>
            <person name="Mallet S."/>
            <person name="Cambot B."/>
            <person name="Legras J.L."/>
            <person name="Wincker P."/>
            <person name="Casaregola S."/>
            <person name="Dequin S."/>
        </authorList>
    </citation>
    <scope>NUCLEOTIDE SEQUENCE [LARGE SCALE GENOMIC DNA]</scope>
    <source>
        <strain evidence="3">Lalvin EC1118 / Prise de mousse</strain>
    </source>
</reference>
<name>D3UF91_YEAS8</name>
<feature type="transmembrane region" description="Helical" evidence="1">
    <location>
        <begin position="54"/>
        <end position="72"/>
    </location>
</feature>
<accession>D3UF91</accession>
<keyword evidence="1" id="KW-0812">Transmembrane</keyword>
<evidence type="ECO:0000313" key="2">
    <source>
        <dbReference type="EMBL" id="CBK33755.1"/>
    </source>
</evidence>
<proteinExistence type="predicted"/>
<keyword evidence="1" id="KW-1133">Transmembrane helix</keyword>
<dbReference type="AlphaFoldDB" id="D3UF91"/>
<dbReference type="HOGENOM" id="CLU_2051479_0_0_1"/>
<protein>
    <submittedName>
        <fullName evidence="2">EC1118_1J11_2971p</fullName>
    </submittedName>
</protein>
<dbReference type="Proteomes" id="UP000000286">
    <property type="component" value="Chromosome X"/>
</dbReference>
<feature type="transmembrane region" description="Helical" evidence="1">
    <location>
        <begin position="20"/>
        <end position="42"/>
    </location>
</feature>
<sequence>MTTNSRLCPSSPSSSLIKHLTTSGGPSTSLTIMLSVIAIRILPASMRNWIRQALGSLLFASFLLVSSFHYPITLTLVPVYHESLVKPTSASFGGIRLSQLTMIMERRATPTCQDPSLTEV</sequence>
<gene>
    <name evidence="2" type="ORF">EC1118_1J11_2971g</name>
</gene>
<evidence type="ECO:0000256" key="1">
    <source>
        <dbReference type="SAM" id="Phobius"/>
    </source>
</evidence>